<keyword evidence="1" id="KW-0175">Coiled coil</keyword>
<evidence type="ECO:0000256" key="1">
    <source>
        <dbReference type="SAM" id="Coils"/>
    </source>
</evidence>
<feature type="coiled-coil region" evidence="1">
    <location>
        <begin position="55"/>
        <end position="89"/>
    </location>
</feature>
<proteinExistence type="predicted"/>
<evidence type="ECO:0000313" key="3">
    <source>
        <dbReference type="Proteomes" id="UP001227317"/>
    </source>
</evidence>
<reference evidence="2 3" key="1">
    <citation type="submission" date="2023-06" db="EMBL/GenBank/DDBJ databases">
        <title>Azospirillum isscasensis sp.nov, a bacterium isolated from rhizosphere soil of rice.</title>
        <authorList>
            <person name="Wang H."/>
        </authorList>
    </citation>
    <scope>NUCLEOTIDE SEQUENCE [LARGE SCALE GENOMIC DNA]</scope>
    <source>
        <strain evidence="2 3">C340-1</strain>
    </source>
</reference>
<dbReference type="EMBL" id="JAUJFI010000080">
    <property type="protein sequence ID" value="MDQ2104281.1"/>
    <property type="molecule type" value="Genomic_DNA"/>
</dbReference>
<sequence>MTGMMLYLSLGLMVLTVLSNRYWRRQLQTLRDAQLRIREKMEEVGKDVEDIATAYAQIAQKHADAEKRAQKAEQDMQAALNELEARRQAPTVRYHVFDRSEPRPGRFWEAAVRHVPTDATVMTPGQRGWVGIRRCLLTAETEREVRDRVGARYPRKAGFQVLEVVPCRVAGLSVNRIPELSTFRRSAAPEETARPPRRAASARG</sequence>
<protein>
    <submittedName>
        <fullName evidence="2">Uncharacterized protein</fullName>
    </submittedName>
</protein>
<gene>
    <name evidence="2" type="ORF">QSG27_16395</name>
</gene>
<dbReference type="Proteomes" id="UP001227317">
    <property type="component" value="Unassembled WGS sequence"/>
</dbReference>
<name>A0ABU0WJ82_9PROT</name>
<organism evidence="2 3">
    <name type="scientific">Azospirillum isscasi</name>
    <dbReference type="NCBI Taxonomy" id="3053926"/>
    <lineage>
        <taxon>Bacteria</taxon>
        <taxon>Pseudomonadati</taxon>
        <taxon>Pseudomonadota</taxon>
        <taxon>Alphaproteobacteria</taxon>
        <taxon>Rhodospirillales</taxon>
        <taxon>Azospirillaceae</taxon>
        <taxon>Azospirillum</taxon>
    </lineage>
</organism>
<evidence type="ECO:0000313" key="2">
    <source>
        <dbReference type="EMBL" id="MDQ2104281.1"/>
    </source>
</evidence>
<dbReference type="RefSeq" id="WP_306707925.1">
    <property type="nucleotide sequence ID" value="NZ_JAUJFI010000080.1"/>
</dbReference>
<keyword evidence="3" id="KW-1185">Reference proteome</keyword>
<accession>A0ABU0WJ82</accession>
<comment type="caution">
    <text evidence="2">The sequence shown here is derived from an EMBL/GenBank/DDBJ whole genome shotgun (WGS) entry which is preliminary data.</text>
</comment>